<dbReference type="PANTHER" id="PTHR17630">
    <property type="entry name" value="DIENELACTONE HYDROLASE"/>
    <property type="match status" value="1"/>
</dbReference>
<dbReference type="InterPro" id="IPR002925">
    <property type="entry name" value="Dienelactn_hydro"/>
</dbReference>
<dbReference type="GO" id="GO:0016787">
    <property type="term" value="F:hydrolase activity"/>
    <property type="evidence" value="ECO:0007669"/>
    <property type="project" value="InterPro"/>
</dbReference>
<dbReference type="InterPro" id="IPR029058">
    <property type="entry name" value="AB_hydrolase_fold"/>
</dbReference>
<reference evidence="2 3" key="1">
    <citation type="journal article" date="2014" name="BMC Genomics">
        <title>Comparative genome sequencing reveals chemotype-specific gene clusters in the toxigenic black mold Stachybotrys.</title>
        <authorList>
            <person name="Semeiks J."/>
            <person name="Borek D."/>
            <person name="Otwinowski Z."/>
            <person name="Grishin N.V."/>
        </authorList>
    </citation>
    <scope>NUCLEOTIDE SEQUENCE [LARGE SCALE GENOMIC DNA]</scope>
    <source>
        <strain evidence="3">CBS 109288 / IBT 7711</strain>
    </source>
</reference>
<evidence type="ECO:0000313" key="3">
    <source>
        <dbReference type="Proteomes" id="UP000028045"/>
    </source>
</evidence>
<evidence type="ECO:0000259" key="1">
    <source>
        <dbReference type="Pfam" id="PF01738"/>
    </source>
</evidence>
<dbReference type="Gene3D" id="3.40.50.1820">
    <property type="entry name" value="alpha/beta hydrolase"/>
    <property type="match status" value="1"/>
</dbReference>
<dbReference type="Pfam" id="PF01738">
    <property type="entry name" value="DLH"/>
    <property type="match status" value="1"/>
</dbReference>
<keyword evidence="3" id="KW-1185">Reference proteome</keyword>
<proteinExistence type="predicted"/>
<feature type="domain" description="Dienelactone hydrolase" evidence="1">
    <location>
        <begin position="28"/>
        <end position="287"/>
    </location>
</feature>
<dbReference type="AlphaFoldDB" id="A0A084B0U8"/>
<dbReference type="SUPFAM" id="SSF53474">
    <property type="entry name" value="alpha/beta-Hydrolases"/>
    <property type="match status" value="1"/>
</dbReference>
<dbReference type="EMBL" id="KL648338">
    <property type="protein sequence ID" value="KEY71177.1"/>
    <property type="molecule type" value="Genomic_DNA"/>
</dbReference>
<dbReference type="Proteomes" id="UP000028045">
    <property type="component" value="Unassembled WGS sequence"/>
</dbReference>
<dbReference type="PANTHER" id="PTHR17630:SF105">
    <property type="entry name" value="DIENELACTONE HYDROLASE FAMILY PROTEIN (AFU_ORTHOLOGUE AFUA_4G08790)"/>
    <property type="match status" value="1"/>
</dbReference>
<gene>
    <name evidence="2" type="ORF">S7711_02290</name>
</gene>
<organism evidence="2 3">
    <name type="scientific">Stachybotrys chartarum (strain CBS 109288 / IBT 7711)</name>
    <name type="common">Toxic black mold</name>
    <name type="synonym">Stilbospora chartarum</name>
    <dbReference type="NCBI Taxonomy" id="1280523"/>
    <lineage>
        <taxon>Eukaryota</taxon>
        <taxon>Fungi</taxon>
        <taxon>Dikarya</taxon>
        <taxon>Ascomycota</taxon>
        <taxon>Pezizomycotina</taxon>
        <taxon>Sordariomycetes</taxon>
        <taxon>Hypocreomycetidae</taxon>
        <taxon>Hypocreales</taxon>
        <taxon>Stachybotryaceae</taxon>
        <taxon>Stachybotrys</taxon>
    </lineage>
</organism>
<evidence type="ECO:0000313" key="2">
    <source>
        <dbReference type="EMBL" id="KEY71177.1"/>
    </source>
</evidence>
<dbReference type="HOGENOM" id="CLU_054590_2_3_1"/>
<name>A0A084B0U8_STACB</name>
<protein>
    <recommendedName>
        <fullName evidence="1">Dienelactone hydrolase domain-containing protein</fullName>
    </recommendedName>
</protein>
<dbReference type="OrthoDB" id="17560at2759"/>
<accession>A0A084B0U8</accession>
<sequence>MACPDCFRGGVTSTEPTGSFTTIHGRRTYVAEPADGAAPRGLIVFITDAFGVDFVNNRVLCDVYAKKGNFLVYCPDFMNGHAMDPQVIKLMDTIMAKGTWYDTLINKPKAVIQAMPFVIPWYRNAKIPDTHPGVVSFLQAVRTSPPPFPTADLKIGVAGFCWGGKHVMLLARSPPASHVARPGSSVAQPLIDCVWTAHPSFLEVPADGEAAQVPTAIVVGAEDMVLKKADAEKLKQVFEAKGDGFEVTILTQGGAAHGFAVRTHPDNKEEMDRAAEAEEMALGWFRRWLGA</sequence>